<accession>A0ABY6UI96</accession>
<evidence type="ECO:0000256" key="2">
    <source>
        <dbReference type="ARBA" id="ARBA00022670"/>
    </source>
</evidence>
<keyword evidence="5 6" id="KW-0378">Hydrolase</keyword>
<feature type="domain" description="Peptidase A1" evidence="9">
    <location>
        <begin position="55"/>
        <end position="405"/>
    </location>
</feature>
<dbReference type="InterPro" id="IPR033876">
    <property type="entry name" value="SAP-like"/>
</dbReference>
<dbReference type="InterPro" id="IPR001461">
    <property type="entry name" value="Aspartic_peptidase_A1"/>
</dbReference>
<evidence type="ECO:0000256" key="1">
    <source>
        <dbReference type="ARBA" id="ARBA00007447"/>
    </source>
</evidence>
<dbReference type="PANTHER" id="PTHR47966:SF65">
    <property type="entry name" value="ASPARTIC-TYPE ENDOPEPTIDASE"/>
    <property type="match status" value="1"/>
</dbReference>
<dbReference type="PRINTS" id="PR00792">
    <property type="entry name" value="PEPSIN"/>
</dbReference>
<feature type="compositionally biased region" description="Low complexity" evidence="7">
    <location>
        <begin position="443"/>
        <end position="462"/>
    </location>
</feature>
<feature type="signal peptide" evidence="8">
    <location>
        <begin position="1"/>
        <end position="15"/>
    </location>
</feature>
<dbReference type="CDD" id="cd05474">
    <property type="entry name" value="SAP_like"/>
    <property type="match status" value="1"/>
</dbReference>
<dbReference type="PROSITE" id="PS00141">
    <property type="entry name" value="ASP_PROTEASE"/>
    <property type="match status" value="1"/>
</dbReference>
<evidence type="ECO:0000256" key="6">
    <source>
        <dbReference type="RuleBase" id="RU000454"/>
    </source>
</evidence>
<dbReference type="InterPro" id="IPR021109">
    <property type="entry name" value="Peptidase_aspartic_dom_sf"/>
</dbReference>
<comment type="similarity">
    <text evidence="1 6">Belongs to the peptidase A1 family.</text>
</comment>
<comment type="caution">
    <text evidence="10">The sequence shown here is derived from an EMBL/GenBank/DDBJ whole genome shotgun (WGS) entry which is preliminary data.</text>
</comment>
<dbReference type="Pfam" id="PF00026">
    <property type="entry name" value="Asp"/>
    <property type="match status" value="1"/>
</dbReference>
<keyword evidence="3 8" id="KW-0732">Signal</keyword>
<gene>
    <name evidence="10" type="ORF">CLO192961_LOCUS283885</name>
</gene>
<dbReference type="Gene3D" id="2.40.70.10">
    <property type="entry name" value="Acid Proteases"/>
    <property type="match status" value="2"/>
</dbReference>
<dbReference type="InterPro" id="IPR001969">
    <property type="entry name" value="Aspartic_peptidase_AS"/>
</dbReference>
<dbReference type="PANTHER" id="PTHR47966">
    <property type="entry name" value="BETA-SITE APP-CLEAVING ENZYME, ISOFORM A-RELATED"/>
    <property type="match status" value="1"/>
</dbReference>
<dbReference type="InterPro" id="IPR033121">
    <property type="entry name" value="PEPTIDASE_A1"/>
</dbReference>
<protein>
    <recommendedName>
        <fullName evidence="9">Peptidase A1 domain-containing protein</fullName>
    </recommendedName>
</protein>
<feature type="region of interest" description="Disordered" evidence="7">
    <location>
        <begin position="435"/>
        <end position="471"/>
    </location>
</feature>
<keyword evidence="11" id="KW-1185">Reference proteome</keyword>
<keyword evidence="2 6" id="KW-0645">Protease</keyword>
<keyword evidence="4 6" id="KW-0064">Aspartyl protease</keyword>
<sequence length="494" mass="52556">MQWAYLLGLVAAATAGHVSIPFSRQDYSATAALVKRQASNGITLEALNNLTGGGYYSEFSIGTPPQKISFLLDTGSSDTWVNSVDVDLCNNKQAQARIGAFCQTQFNQNESSTYQLVSSDGFDIKYLDSTEISGDYFNDTVHIGSVSINNQQLGLALQSVRPTGIMGLGLSANVASRNKYNTIMDNLVAQGFIGRAAFSLYLNDLESDSGTILFGAIDQKKFIGNLTVLPLASQTVGGQVTSFNVKLLGFDLLNPDGQNILDLSNLNTNTVLDSGSTISLLPDKQVQQIWKQFGVVSIKGILSPFVDCAYRGSRGEGYVFEFRFNGKTIQVPMHEMVIDAYADMQEAFQSPSLSKYFSSWDSVCIFGIASTANFNVPSGFTLLGASFLRSAYVVYDLTNEQLAIGQANLNSTDSDIVEIKSGIAVPSVTGVASQTSNALPTRTSSATQTTSTSSTQSTAGSAPDNNNASSRTLSPPPLAAIAALLCLGVAPFAL</sequence>
<reference evidence="10 11" key="1">
    <citation type="submission" date="2019-06" db="EMBL/GenBank/DDBJ databases">
        <authorList>
            <person name="Broberg M."/>
        </authorList>
    </citation>
    <scope>NUCLEOTIDE SEQUENCE [LARGE SCALE GENOMIC DNA]</scope>
</reference>
<dbReference type="SUPFAM" id="SSF50630">
    <property type="entry name" value="Acid proteases"/>
    <property type="match status" value="1"/>
</dbReference>
<evidence type="ECO:0000256" key="5">
    <source>
        <dbReference type="ARBA" id="ARBA00022801"/>
    </source>
</evidence>
<evidence type="ECO:0000256" key="3">
    <source>
        <dbReference type="ARBA" id="ARBA00022729"/>
    </source>
</evidence>
<dbReference type="Proteomes" id="UP000766486">
    <property type="component" value="Unassembled WGS sequence"/>
</dbReference>
<organism evidence="10 11">
    <name type="scientific">Bionectria ochroleuca</name>
    <name type="common">Gliocladium roseum</name>
    <dbReference type="NCBI Taxonomy" id="29856"/>
    <lineage>
        <taxon>Eukaryota</taxon>
        <taxon>Fungi</taxon>
        <taxon>Dikarya</taxon>
        <taxon>Ascomycota</taxon>
        <taxon>Pezizomycotina</taxon>
        <taxon>Sordariomycetes</taxon>
        <taxon>Hypocreomycetidae</taxon>
        <taxon>Hypocreales</taxon>
        <taxon>Bionectriaceae</taxon>
        <taxon>Clonostachys</taxon>
    </lineage>
</organism>
<evidence type="ECO:0000313" key="11">
    <source>
        <dbReference type="Proteomes" id="UP000766486"/>
    </source>
</evidence>
<evidence type="ECO:0000313" key="10">
    <source>
        <dbReference type="EMBL" id="VUC30330.1"/>
    </source>
</evidence>
<feature type="chain" id="PRO_5045936717" description="Peptidase A1 domain-containing protein" evidence="8">
    <location>
        <begin position="16"/>
        <end position="494"/>
    </location>
</feature>
<evidence type="ECO:0000256" key="4">
    <source>
        <dbReference type="ARBA" id="ARBA00022750"/>
    </source>
</evidence>
<evidence type="ECO:0000256" key="7">
    <source>
        <dbReference type="SAM" id="MobiDB-lite"/>
    </source>
</evidence>
<proteinExistence type="inferred from homology"/>
<dbReference type="EMBL" id="CABFNS010000819">
    <property type="protein sequence ID" value="VUC30330.1"/>
    <property type="molecule type" value="Genomic_DNA"/>
</dbReference>
<dbReference type="PROSITE" id="PS51767">
    <property type="entry name" value="PEPTIDASE_A1"/>
    <property type="match status" value="1"/>
</dbReference>
<evidence type="ECO:0000259" key="9">
    <source>
        <dbReference type="PROSITE" id="PS51767"/>
    </source>
</evidence>
<evidence type="ECO:0000256" key="8">
    <source>
        <dbReference type="SAM" id="SignalP"/>
    </source>
</evidence>
<name>A0ABY6UI96_BIOOC</name>